<accession>A0ABN7TJR5</accession>
<keyword evidence="1" id="KW-1133">Transmembrane helix</keyword>
<evidence type="ECO:0000313" key="3">
    <source>
        <dbReference type="Proteomes" id="UP000730618"/>
    </source>
</evidence>
<evidence type="ECO:0000313" key="2">
    <source>
        <dbReference type="EMBL" id="CAG7640142.1"/>
    </source>
</evidence>
<name>A0ABN7TJR5_9BACL</name>
<proteinExistence type="predicted"/>
<feature type="transmembrane region" description="Helical" evidence="1">
    <location>
        <begin position="60"/>
        <end position="77"/>
    </location>
</feature>
<feature type="transmembrane region" description="Helical" evidence="1">
    <location>
        <begin position="29"/>
        <end position="48"/>
    </location>
</feature>
<sequence>MNSCWLTLFLSMMIEILLTFVTTTNPVKHMVGSIIVPSALMFAVMIVAESAVRLFVKVHDFINIITALALASILIWVHVSVPPIHGMLFLPFIISMFYFS</sequence>
<dbReference type="Proteomes" id="UP000730618">
    <property type="component" value="Unassembled WGS sequence"/>
</dbReference>
<organism evidence="2 3">
    <name type="scientific">Paenibacillus allorhizosphaerae</name>
    <dbReference type="NCBI Taxonomy" id="2849866"/>
    <lineage>
        <taxon>Bacteria</taxon>
        <taxon>Bacillati</taxon>
        <taxon>Bacillota</taxon>
        <taxon>Bacilli</taxon>
        <taxon>Bacillales</taxon>
        <taxon>Paenibacillaceae</taxon>
        <taxon>Paenibacillus</taxon>
    </lineage>
</organism>
<keyword evidence="1" id="KW-0812">Transmembrane</keyword>
<protein>
    <submittedName>
        <fullName evidence="2">Uncharacterized protein</fullName>
    </submittedName>
</protein>
<keyword evidence="1" id="KW-0472">Membrane</keyword>
<keyword evidence="3" id="KW-1185">Reference proteome</keyword>
<reference evidence="2 3" key="1">
    <citation type="submission" date="2021-06" db="EMBL/GenBank/DDBJ databases">
        <authorList>
            <person name="Criscuolo A."/>
        </authorList>
    </citation>
    <scope>NUCLEOTIDE SEQUENCE [LARGE SCALE GENOMIC DNA]</scope>
    <source>
        <strain evidence="3">CIP 111802</strain>
    </source>
</reference>
<gene>
    <name evidence="2" type="ORF">PAECIP111802_02616</name>
</gene>
<evidence type="ECO:0000256" key="1">
    <source>
        <dbReference type="SAM" id="Phobius"/>
    </source>
</evidence>
<comment type="caution">
    <text evidence="2">The sequence shown here is derived from an EMBL/GenBank/DDBJ whole genome shotgun (WGS) entry which is preliminary data.</text>
</comment>
<dbReference type="EMBL" id="CAJVCE010000006">
    <property type="protein sequence ID" value="CAG7640142.1"/>
    <property type="molecule type" value="Genomic_DNA"/>
</dbReference>